<organism evidence="3 4">
    <name type="scientific">Nitzschia inconspicua</name>
    <dbReference type="NCBI Taxonomy" id="303405"/>
    <lineage>
        <taxon>Eukaryota</taxon>
        <taxon>Sar</taxon>
        <taxon>Stramenopiles</taxon>
        <taxon>Ochrophyta</taxon>
        <taxon>Bacillariophyta</taxon>
        <taxon>Bacillariophyceae</taxon>
        <taxon>Bacillariophycidae</taxon>
        <taxon>Bacillariales</taxon>
        <taxon>Bacillariaceae</taxon>
        <taxon>Nitzschia</taxon>
    </lineage>
</organism>
<evidence type="ECO:0000256" key="2">
    <source>
        <dbReference type="SAM" id="Phobius"/>
    </source>
</evidence>
<feature type="compositionally biased region" description="Basic and acidic residues" evidence="1">
    <location>
        <begin position="239"/>
        <end position="248"/>
    </location>
</feature>
<gene>
    <name evidence="3" type="ORF">IV203_029843</name>
</gene>
<keyword evidence="4" id="KW-1185">Reference proteome</keyword>
<reference evidence="3" key="2">
    <citation type="submission" date="2021-04" db="EMBL/GenBank/DDBJ databases">
        <authorList>
            <person name="Podell S."/>
        </authorList>
    </citation>
    <scope>NUCLEOTIDE SEQUENCE</scope>
    <source>
        <strain evidence="3">Hildebrandi</strain>
    </source>
</reference>
<keyword evidence="2" id="KW-0812">Transmembrane</keyword>
<proteinExistence type="predicted"/>
<feature type="compositionally biased region" description="Low complexity" evidence="1">
    <location>
        <begin position="642"/>
        <end position="653"/>
    </location>
</feature>
<dbReference type="Proteomes" id="UP000693970">
    <property type="component" value="Unassembled WGS sequence"/>
</dbReference>
<feature type="region of interest" description="Disordered" evidence="1">
    <location>
        <begin position="426"/>
        <end position="452"/>
    </location>
</feature>
<feature type="compositionally biased region" description="Polar residues" evidence="1">
    <location>
        <begin position="324"/>
        <end position="342"/>
    </location>
</feature>
<reference evidence="3" key="1">
    <citation type="journal article" date="2021" name="Sci. Rep.">
        <title>Diploid genomic architecture of Nitzschia inconspicua, an elite biomass production diatom.</title>
        <authorList>
            <person name="Oliver A."/>
            <person name="Podell S."/>
            <person name="Pinowska A."/>
            <person name="Traller J.C."/>
            <person name="Smith S.R."/>
            <person name="McClure R."/>
            <person name="Beliaev A."/>
            <person name="Bohutskyi P."/>
            <person name="Hill E.A."/>
            <person name="Rabines A."/>
            <person name="Zheng H."/>
            <person name="Allen L.Z."/>
            <person name="Kuo A."/>
            <person name="Grigoriev I.V."/>
            <person name="Allen A.E."/>
            <person name="Hazlebeck D."/>
            <person name="Allen E.E."/>
        </authorList>
    </citation>
    <scope>NUCLEOTIDE SEQUENCE</scope>
    <source>
        <strain evidence="3">Hildebrandi</strain>
    </source>
</reference>
<evidence type="ECO:0000313" key="3">
    <source>
        <dbReference type="EMBL" id="KAG7367173.1"/>
    </source>
</evidence>
<dbReference type="AlphaFoldDB" id="A0A9K3LSG7"/>
<feature type="compositionally biased region" description="Low complexity" evidence="1">
    <location>
        <begin position="44"/>
        <end position="56"/>
    </location>
</feature>
<name>A0A9K3LSG7_9STRA</name>
<feature type="region of interest" description="Disordered" evidence="1">
    <location>
        <begin position="119"/>
        <end position="143"/>
    </location>
</feature>
<accession>A0A9K3LSG7</accession>
<feature type="transmembrane region" description="Helical" evidence="2">
    <location>
        <begin position="677"/>
        <end position="700"/>
    </location>
</feature>
<feature type="region of interest" description="Disordered" evidence="1">
    <location>
        <begin position="42"/>
        <end position="73"/>
    </location>
</feature>
<feature type="compositionally biased region" description="Polar residues" evidence="1">
    <location>
        <begin position="134"/>
        <end position="143"/>
    </location>
</feature>
<feature type="compositionally biased region" description="Polar residues" evidence="1">
    <location>
        <begin position="397"/>
        <end position="406"/>
    </location>
</feature>
<keyword evidence="2" id="KW-0472">Membrane</keyword>
<feature type="compositionally biased region" description="Polar residues" evidence="1">
    <location>
        <begin position="57"/>
        <end position="70"/>
    </location>
</feature>
<dbReference type="EMBL" id="JAGRRH010000007">
    <property type="protein sequence ID" value="KAG7367173.1"/>
    <property type="molecule type" value="Genomic_DNA"/>
</dbReference>
<evidence type="ECO:0000313" key="4">
    <source>
        <dbReference type="Proteomes" id="UP000693970"/>
    </source>
</evidence>
<feature type="compositionally biased region" description="Polar residues" evidence="1">
    <location>
        <begin position="192"/>
        <end position="206"/>
    </location>
</feature>
<feature type="region of interest" description="Disordered" evidence="1">
    <location>
        <begin position="160"/>
        <end position="207"/>
    </location>
</feature>
<feature type="region of interest" description="Disordered" evidence="1">
    <location>
        <begin position="382"/>
        <end position="411"/>
    </location>
</feature>
<comment type="caution">
    <text evidence="3">The sequence shown here is derived from an EMBL/GenBank/DDBJ whole genome shotgun (WGS) entry which is preliminary data.</text>
</comment>
<feature type="compositionally biased region" description="Low complexity" evidence="1">
    <location>
        <begin position="279"/>
        <end position="291"/>
    </location>
</feature>
<feature type="region of interest" description="Disordered" evidence="1">
    <location>
        <begin position="227"/>
        <end position="342"/>
    </location>
</feature>
<feature type="region of interest" description="Disordered" evidence="1">
    <location>
        <begin position="624"/>
        <end position="660"/>
    </location>
</feature>
<feature type="region of interest" description="Disordered" evidence="1">
    <location>
        <begin position="1"/>
        <end position="27"/>
    </location>
</feature>
<keyword evidence="2" id="KW-1133">Transmembrane helix</keyword>
<protein>
    <submittedName>
        <fullName evidence="3">Uncharacterized protein</fullName>
    </submittedName>
</protein>
<evidence type="ECO:0000256" key="1">
    <source>
        <dbReference type="SAM" id="MobiDB-lite"/>
    </source>
</evidence>
<sequence length="704" mass="77517">MEVIREEIRSPSPTSKKPGWKRRAAAGRNVAYPVGRKASFLSNTSSSVATTKSLSSNTDFTLPSPTNSQGKPKWNTIDKIAYSGEISDIIKAIPEDDDSRLDSDDEFTCTQQQSTENGFLGLQCETNPKPKNGLSHSMRSGCSGTSNGSLTLAGATSLSSTDTFQNSSIPPLDHVPRKRSILKRDEVEDVDSQATLTHSNANSPNRQLLPHSIQHYHLHGYSHQPIVEEGDWSSSSSEDDNKNVHEIRSLNPQSIGSPKRASRTKRREGSLSPKKNTKKISSSSPSTKIKSPAFESSSKKQLKSPTIKAKQQKNPSQQKRRLETVSSPITKDSQTESPKLNDSIQMSYMSSKWTSNSLANAPANLSSHWANVGSDLSLWQSSDDDSSVEKAPAAKTTMRQPTVQFTNKKKRFPKYQSNWKSPLLFDQENSKPLNARSSLPEPKVTTGDGKPRSAYDKNAEWYCGSEDEQGSVVSDGSSVLSAFRPKKITPTTLVVPASEASMDLGALLGDEEQESSKSLKALEESMGLNFLQDQCRSASVLEFLSNEGEESKMYDMDLMNQPIEPIDFTDVEPDGFGASEREMMNQPIEPIDFMDVETEEFGVSQREITSQPIDLVDLTDVERPKQQESVPRSFVASETETSSRPASVPSVASHTTQEDLENAAREITSNKPCSKLVLKWIIAAVISTLIIDIVLLSIFLSRRR</sequence>